<dbReference type="RefSeq" id="WP_320001938.1">
    <property type="nucleotide sequence ID" value="NZ_CP138348.1"/>
</dbReference>
<keyword evidence="1" id="KW-0472">Membrane</keyword>
<name>A0AAF0ZJM9_9CHRO</name>
<dbReference type="EMBL" id="CP138348">
    <property type="protein sequence ID" value="WPF89522.1"/>
    <property type="molecule type" value="Genomic_DNA"/>
</dbReference>
<keyword evidence="1" id="KW-1133">Transmembrane helix</keyword>
<evidence type="ECO:0000256" key="1">
    <source>
        <dbReference type="SAM" id="Phobius"/>
    </source>
</evidence>
<reference evidence="2" key="1">
    <citation type="submission" date="2023-11" db="EMBL/GenBank/DDBJ databases">
        <title>Genome sequence of Cyanobacterium aponinum BCRC AL20115.</title>
        <authorList>
            <person name="Chang H.-Y."/>
            <person name="Lin K.-M."/>
            <person name="Hsueh H.-T."/>
            <person name="Chu H.-A."/>
            <person name="Kuo C.-H."/>
        </authorList>
    </citation>
    <scope>NUCLEOTIDE SEQUENCE</scope>
    <source>
        <strain evidence="2">AL20115</strain>
    </source>
</reference>
<protein>
    <submittedName>
        <fullName evidence="2">Uncharacterized protein</fullName>
    </submittedName>
</protein>
<proteinExistence type="predicted"/>
<feature type="transmembrane region" description="Helical" evidence="1">
    <location>
        <begin position="64"/>
        <end position="85"/>
    </location>
</feature>
<sequence>MFDIFTIVTGIASLISFFMTLGDKFPNWKKYINPASWLLGGICIGRITYTIPITSNLQSYFDSYSFSVLLIVFFMILALSLSAYVFHRKNDLYRAFLILGLGCTLWIPTVLRTYSEVSVNIPPEDYLIIVNEKERRNEINDAIRYLEIYKNKANNNDVIENINLRIEKLNKKMILNVETE</sequence>
<keyword evidence="1" id="KW-0812">Transmembrane</keyword>
<evidence type="ECO:0000313" key="2">
    <source>
        <dbReference type="EMBL" id="WPF89522.1"/>
    </source>
</evidence>
<dbReference type="AlphaFoldDB" id="A0AAF0ZJM9"/>
<organism evidence="2">
    <name type="scientific">Cyanobacterium aponinum AL20115</name>
    <dbReference type="NCBI Taxonomy" id="3090662"/>
    <lineage>
        <taxon>Bacteria</taxon>
        <taxon>Bacillati</taxon>
        <taxon>Cyanobacteriota</taxon>
        <taxon>Cyanophyceae</taxon>
        <taxon>Oscillatoriophycideae</taxon>
        <taxon>Chroococcales</taxon>
        <taxon>Geminocystaceae</taxon>
        <taxon>Cyanobacterium</taxon>
    </lineage>
</organism>
<feature type="transmembrane region" description="Helical" evidence="1">
    <location>
        <begin position="92"/>
        <end position="111"/>
    </location>
</feature>
<gene>
    <name evidence="2" type="ORF">SAY89_04430</name>
</gene>
<feature type="transmembrane region" description="Helical" evidence="1">
    <location>
        <begin position="6"/>
        <end position="22"/>
    </location>
</feature>
<feature type="transmembrane region" description="Helical" evidence="1">
    <location>
        <begin position="34"/>
        <end position="52"/>
    </location>
</feature>
<accession>A0AAF0ZJM9</accession>